<comment type="caution">
    <text evidence="1">The sequence shown here is derived from an EMBL/GenBank/DDBJ whole genome shotgun (WGS) entry which is preliminary data.</text>
</comment>
<gene>
    <name evidence="1" type="ORF">NUW58_g10818</name>
</gene>
<organism evidence="1 2">
    <name type="scientific">Xylaria curta</name>
    <dbReference type="NCBI Taxonomy" id="42375"/>
    <lineage>
        <taxon>Eukaryota</taxon>
        <taxon>Fungi</taxon>
        <taxon>Dikarya</taxon>
        <taxon>Ascomycota</taxon>
        <taxon>Pezizomycotina</taxon>
        <taxon>Sordariomycetes</taxon>
        <taxon>Xylariomycetidae</taxon>
        <taxon>Xylariales</taxon>
        <taxon>Xylariaceae</taxon>
        <taxon>Xylaria</taxon>
    </lineage>
</organism>
<sequence>MRTALYPHSSPARNLRRLSLKLPSRLVFPSLTPVAPPTGPASSAAQTPQGASGNPPFGGRFPPASSHEPAAFPQKPYDSFGQQPATTSASYDSFPATTTQAPMPQTGGAFSSGPNDYSSYYTADQQSRNTYGGYYGYGQQQGGQNHGEPNATSRQFGAYNASQTDALNQYPQTGGQQSRYPGAASADAQNSGHNTPNPVGQNQQQASGQGTQPQSNIHQQQPSYPYQTHPYYSSPYYAQYMNQPYAGYGQGGYGGAPYAKGNIYGQGHQYGMSPQGPFDHGSSAATAGFGQSSVGSRETGLASGVNDFGRSGTSQQSGAPGTLGSGGWASVQYRKRTHCDSRQY</sequence>
<dbReference type="Proteomes" id="UP001143856">
    <property type="component" value="Unassembled WGS sequence"/>
</dbReference>
<evidence type="ECO:0000313" key="1">
    <source>
        <dbReference type="EMBL" id="KAJ2965795.1"/>
    </source>
</evidence>
<dbReference type="EMBL" id="JAPDGR010005432">
    <property type="protein sequence ID" value="KAJ2965795.1"/>
    <property type="molecule type" value="Genomic_DNA"/>
</dbReference>
<evidence type="ECO:0000313" key="2">
    <source>
        <dbReference type="Proteomes" id="UP001143856"/>
    </source>
</evidence>
<name>A0ACC1MFL9_9PEZI</name>
<keyword evidence="2" id="KW-1185">Reference proteome</keyword>
<protein>
    <submittedName>
        <fullName evidence="1">Uncharacterized protein</fullName>
    </submittedName>
</protein>
<reference evidence="1" key="1">
    <citation type="submission" date="2022-10" db="EMBL/GenBank/DDBJ databases">
        <title>Genome Sequence of Xylaria curta.</title>
        <authorList>
            <person name="Buettner E."/>
        </authorList>
    </citation>
    <scope>NUCLEOTIDE SEQUENCE</scope>
    <source>
        <strain evidence="1">Babe10</strain>
    </source>
</reference>
<accession>A0ACC1MFL9</accession>
<proteinExistence type="predicted"/>